<name>A0ABR3ESA2_9AGAR</name>
<evidence type="ECO:0000313" key="2">
    <source>
        <dbReference type="Proteomes" id="UP001465976"/>
    </source>
</evidence>
<gene>
    <name evidence="1" type="ORF">V5O48_016254</name>
</gene>
<organism evidence="1 2">
    <name type="scientific">Marasmius crinis-equi</name>
    <dbReference type="NCBI Taxonomy" id="585013"/>
    <lineage>
        <taxon>Eukaryota</taxon>
        <taxon>Fungi</taxon>
        <taxon>Dikarya</taxon>
        <taxon>Basidiomycota</taxon>
        <taxon>Agaricomycotina</taxon>
        <taxon>Agaricomycetes</taxon>
        <taxon>Agaricomycetidae</taxon>
        <taxon>Agaricales</taxon>
        <taxon>Marasmiineae</taxon>
        <taxon>Marasmiaceae</taxon>
        <taxon>Marasmius</taxon>
    </lineage>
</organism>
<dbReference type="Proteomes" id="UP001465976">
    <property type="component" value="Unassembled WGS sequence"/>
</dbReference>
<proteinExistence type="predicted"/>
<sequence>MEIPANELMDSGMELDDITMATLDEVIDRPPKAAVEPRNLKVNLTGKAKCYLDTDVPLVTWQEAQRDTYLDLVMITEG</sequence>
<keyword evidence="2" id="KW-1185">Reference proteome</keyword>
<comment type="caution">
    <text evidence="1">The sequence shown here is derived from an EMBL/GenBank/DDBJ whole genome shotgun (WGS) entry which is preliminary data.</text>
</comment>
<protein>
    <submittedName>
        <fullName evidence="1">Uncharacterized protein</fullName>
    </submittedName>
</protein>
<accession>A0ABR3ESA2</accession>
<reference evidence="1 2" key="1">
    <citation type="submission" date="2024-02" db="EMBL/GenBank/DDBJ databases">
        <title>A draft genome for the cacao thread blight pathogen Marasmius crinis-equi.</title>
        <authorList>
            <person name="Cohen S.P."/>
            <person name="Baruah I.K."/>
            <person name="Amoako-Attah I."/>
            <person name="Bukari Y."/>
            <person name="Meinhardt L.W."/>
            <person name="Bailey B.A."/>
        </authorList>
    </citation>
    <scope>NUCLEOTIDE SEQUENCE [LARGE SCALE GENOMIC DNA]</scope>
    <source>
        <strain evidence="1 2">GH-76</strain>
    </source>
</reference>
<evidence type="ECO:0000313" key="1">
    <source>
        <dbReference type="EMBL" id="KAL0565769.1"/>
    </source>
</evidence>
<dbReference type="EMBL" id="JBAHYK010002128">
    <property type="protein sequence ID" value="KAL0565769.1"/>
    <property type="molecule type" value="Genomic_DNA"/>
</dbReference>